<protein>
    <submittedName>
        <fullName evidence="3">S-adenosyl-L-methionine-dependent methyltransferase</fullName>
    </submittedName>
</protein>
<evidence type="ECO:0000313" key="4">
    <source>
        <dbReference type="Proteomes" id="UP001303647"/>
    </source>
</evidence>
<feature type="domain" description="Methyltransferase FkbM" evidence="2">
    <location>
        <begin position="68"/>
        <end position="250"/>
    </location>
</feature>
<evidence type="ECO:0000256" key="1">
    <source>
        <dbReference type="SAM" id="MobiDB-lite"/>
    </source>
</evidence>
<gene>
    <name evidence="3" type="ORF">C7999DRAFT_17247</name>
</gene>
<reference evidence="3" key="1">
    <citation type="journal article" date="2023" name="Mol. Phylogenet. Evol.">
        <title>Genome-scale phylogeny and comparative genomics of the fungal order Sordariales.</title>
        <authorList>
            <person name="Hensen N."/>
            <person name="Bonometti L."/>
            <person name="Westerberg I."/>
            <person name="Brannstrom I.O."/>
            <person name="Guillou S."/>
            <person name="Cros-Aarteil S."/>
            <person name="Calhoun S."/>
            <person name="Haridas S."/>
            <person name="Kuo A."/>
            <person name="Mondo S."/>
            <person name="Pangilinan J."/>
            <person name="Riley R."/>
            <person name="LaButti K."/>
            <person name="Andreopoulos B."/>
            <person name="Lipzen A."/>
            <person name="Chen C."/>
            <person name="Yan M."/>
            <person name="Daum C."/>
            <person name="Ng V."/>
            <person name="Clum A."/>
            <person name="Steindorff A."/>
            <person name="Ohm R.A."/>
            <person name="Martin F."/>
            <person name="Silar P."/>
            <person name="Natvig D.O."/>
            <person name="Lalanne C."/>
            <person name="Gautier V."/>
            <person name="Ament-Velasquez S.L."/>
            <person name="Kruys A."/>
            <person name="Hutchinson M.I."/>
            <person name="Powell A.J."/>
            <person name="Barry K."/>
            <person name="Miller A.N."/>
            <person name="Grigoriev I.V."/>
            <person name="Debuchy R."/>
            <person name="Gladieux P."/>
            <person name="Hiltunen Thoren M."/>
            <person name="Johannesson H."/>
        </authorList>
    </citation>
    <scope>NUCLEOTIDE SEQUENCE</scope>
    <source>
        <strain evidence="3">CBS 359.72</strain>
    </source>
</reference>
<dbReference type="InterPro" id="IPR029063">
    <property type="entry name" value="SAM-dependent_MTases_sf"/>
</dbReference>
<dbReference type="Pfam" id="PF05050">
    <property type="entry name" value="Methyltransf_21"/>
    <property type="match status" value="1"/>
</dbReference>
<dbReference type="PANTHER" id="PTHR34203:SF13">
    <property type="entry name" value="EXPRESSED PROTEIN"/>
    <property type="match status" value="1"/>
</dbReference>
<organism evidence="3 4">
    <name type="scientific">Corynascus novoguineensis</name>
    <dbReference type="NCBI Taxonomy" id="1126955"/>
    <lineage>
        <taxon>Eukaryota</taxon>
        <taxon>Fungi</taxon>
        <taxon>Dikarya</taxon>
        <taxon>Ascomycota</taxon>
        <taxon>Pezizomycotina</taxon>
        <taxon>Sordariomycetes</taxon>
        <taxon>Sordariomycetidae</taxon>
        <taxon>Sordariales</taxon>
        <taxon>Chaetomiaceae</taxon>
        <taxon>Corynascus</taxon>
    </lineage>
</organism>
<dbReference type="GO" id="GO:0008168">
    <property type="term" value="F:methyltransferase activity"/>
    <property type="evidence" value="ECO:0007669"/>
    <property type="project" value="UniProtKB-KW"/>
</dbReference>
<dbReference type="SUPFAM" id="SSF53335">
    <property type="entry name" value="S-adenosyl-L-methionine-dependent methyltransferases"/>
    <property type="match status" value="1"/>
</dbReference>
<name>A0AAN7HCA2_9PEZI</name>
<dbReference type="PANTHER" id="PTHR34203">
    <property type="entry name" value="METHYLTRANSFERASE, FKBM FAMILY PROTEIN"/>
    <property type="match status" value="1"/>
</dbReference>
<evidence type="ECO:0000313" key="3">
    <source>
        <dbReference type="EMBL" id="KAK4244486.1"/>
    </source>
</evidence>
<dbReference type="EMBL" id="MU857736">
    <property type="protein sequence ID" value="KAK4244486.1"/>
    <property type="molecule type" value="Genomic_DNA"/>
</dbReference>
<proteinExistence type="predicted"/>
<keyword evidence="3" id="KW-0808">Transferase</keyword>
<comment type="caution">
    <text evidence="3">The sequence shown here is derived from an EMBL/GenBank/DDBJ whole genome shotgun (WGS) entry which is preliminary data.</text>
</comment>
<dbReference type="GO" id="GO:0032259">
    <property type="term" value="P:methylation"/>
    <property type="evidence" value="ECO:0007669"/>
    <property type="project" value="UniProtKB-KW"/>
</dbReference>
<feature type="region of interest" description="Disordered" evidence="1">
    <location>
        <begin position="1"/>
        <end position="21"/>
    </location>
</feature>
<evidence type="ECO:0000259" key="2">
    <source>
        <dbReference type="Pfam" id="PF05050"/>
    </source>
</evidence>
<dbReference type="InterPro" id="IPR052514">
    <property type="entry name" value="SAM-dependent_MTase"/>
</dbReference>
<keyword evidence="3" id="KW-0489">Methyltransferase</keyword>
<sequence length="280" mass="31314">MTSVSLPRPAEPSTSTNNETPELQLLELGPGFAVYIGAERDARFIYKEIYEDHCYDIAQLPLNPFIIDAGANIGLFTLYMKTKYPSARILAFEPVPQVFDLYRRNLALHGVPAGDVDAHCCALGSAPATSKPLTYFPNAPGNSTFVPGEKELLRKALPAEHYQRMIDRSSAGATRVDVPVERLSRFLDEYGRGLTRIDLLKIDVESWELDVLRGVDDRHWKMVRNVAVEVSELSGLRQEIEALLRAKGFLVERELAAWSYETAPTYTVLARREGPSNTET</sequence>
<dbReference type="AlphaFoldDB" id="A0AAN7HCA2"/>
<accession>A0AAN7HCA2</accession>
<dbReference type="Proteomes" id="UP001303647">
    <property type="component" value="Unassembled WGS sequence"/>
</dbReference>
<dbReference type="InterPro" id="IPR006342">
    <property type="entry name" value="FkbM_mtfrase"/>
</dbReference>
<feature type="compositionally biased region" description="Polar residues" evidence="1">
    <location>
        <begin position="12"/>
        <end position="21"/>
    </location>
</feature>
<reference evidence="3" key="2">
    <citation type="submission" date="2023-05" db="EMBL/GenBank/DDBJ databases">
        <authorList>
            <consortium name="Lawrence Berkeley National Laboratory"/>
            <person name="Steindorff A."/>
            <person name="Hensen N."/>
            <person name="Bonometti L."/>
            <person name="Westerberg I."/>
            <person name="Brannstrom I.O."/>
            <person name="Guillou S."/>
            <person name="Cros-Aarteil S."/>
            <person name="Calhoun S."/>
            <person name="Haridas S."/>
            <person name="Kuo A."/>
            <person name="Mondo S."/>
            <person name="Pangilinan J."/>
            <person name="Riley R."/>
            <person name="Labutti K."/>
            <person name="Andreopoulos B."/>
            <person name="Lipzen A."/>
            <person name="Chen C."/>
            <person name="Yanf M."/>
            <person name="Daum C."/>
            <person name="Ng V."/>
            <person name="Clum A."/>
            <person name="Ohm R."/>
            <person name="Martin F."/>
            <person name="Silar P."/>
            <person name="Natvig D."/>
            <person name="Lalanne C."/>
            <person name="Gautier V."/>
            <person name="Ament-Velasquez S.L."/>
            <person name="Kruys A."/>
            <person name="Hutchinson M.I."/>
            <person name="Powell A.J."/>
            <person name="Barry K."/>
            <person name="Miller A.N."/>
            <person name="Grigoriev I.V."/>
            <person name="Debuchy R."/>
            <person name="Gladieux P."/>
            <person name="Thoren M.H."/>
            <person name="Johannesson H."/>
        </authorList>
    </citation>
    <scope>NUCLEOTIDE SEQUENCE</scope>
    <source>
        <strain evidence="3">CBS 359.72</strain>
    </source>
</reference>
<keyword evidence="4" id="KW-1185">Reference proteome</keyword>
<dbReference type="Gene3D" id="3.40.50.150">
    <property type="entry name" value="Vaccinia Virus protein VP39"/>
    <property type="match status" value="1"/>
</dbReference>
<dbReference type="NCBIfam" id="TIGR01444">
    <property type="entry name" value="fkbM_fam"/>
    <property type="match status" value="1"/>
</dbReference>